<dbReference type="EMBL" id="CP117990">
    <property type="protein sequence ID" value="WDG11939.1"/>
    <property type="molecule type" value="Genomic_DNA"/>
</dbReference>
<dbReference type="AlphaFoldDB" id="A0AAQ3B1L2"/>
<name>A0AAQ3B1L2_9VIBR</name>
<dbReference type="Proteomes" id="UP001219537">
    <property type="component" value="Plasmid p_1"/>
</dbReference>
<protein>
    <submittedName>
        <fullName evidence="1">Uncharacterized protein</fullName>
    </submittedName>
</protein>
<proteinExistence type="predicted"/>
<evidence type="ECO:0000313" key="1">
    <source>
        <dbReference type="EMBL" id="WDG11939.1"/>
    </source>
</evidence>
<accession>A0AAQ3B1L2</accession>
<reference evidence="1" key="1">
    <citation type="submission" date="2023-02" db="EMBL/GenBank/DDBJ databases">
        <title>Isolation, identification, and genome analysis of Vibrio campbellii in the Penaeus vannamei larvae stage.</title>
        <authorList>
            <person name="Huang T."/>
            <person name="Zhang B."/>
        </authorList>
    </citation>
    <scope>NUCLEOTIDE SEQUENCE</scope>
    <source>
        <strain evidence="1">20220413_1</strain>
        <plasmid evidence="1">p_1</plasmid>
    </source>
</reference>
<gene>
    <name evidence="1" type="ORF">PUN50_26980</name>
</gene>
<keyword evidence="1" id="KW-0614">Plasmid</keyword>
<sequence>MASIHGLQTKSRALFTVAKGSDISPRELANAGFLMVDGQFYPADIKQIQQRLSHDFMVWEESTPFMTVFRFQRGLN</sequence>
<evidence type="ECO:0000313" key="2">
    <source>
        <dbReference type="Proteomes" id="UP001219537"/>
    </source>
</evidence>
<geneLocation type="plasmid" evidence="1 2">
    <name>p_1</name>
</geneLocation>
<organism evidence="1 2">
    <name type="scientific">Vibrio campbellii</name>
    <dbReference type="NCBI Taxonomy" id="680"/>
    <lineage>
        <taxon>Bacteria</taxon>
        <taxon>Pseudomonadati</taxon>
        <taxon>Pseudomonadota</taxon>
        <taxon>Gammaproteobacteria</taxon>
        <taxon>Vibrionales</taxon>
        <taxon>Vibrionaceae</taxon>
        <taxon>Vibrio</taxon>
    </lineage>
</organism>
<dbReference type="RefSeq" id="WP_086370763.1">
    <property type="nucleotide sequence ID" value="NZ_CP117990.1"/>
</dbReference>